<accession>M5E3E8</accession>
<keyword evidence="7 17" id="KW-0032">Aminotransferase</keyword>
<evidence type="ECO:0000256" key="8">
    <source>
        <dbReference type="ARBA" id="ARBA00022679"/>
    </source>
</evidence>
<evidence type="ECO:0000256" key="9">
    <source>
        <dbReference type="ARBA" id="ARBA00022898"/>
    </source>
</evidence>
<dbReference type="InParanoid" id="M5E3E8"/>
<dbReference type="PANTHER" id="PTHR11986">
    <property type="entry name" value="AMINOTRANSFERASE CLASS III"/>
    <property type="match status" value="1"/>
</dbReference>
<dbReference type="GO" id="GO:0042802">
    <property type="term" value="F:identical protein binding"/>
    <property type="evidence" value="ECO:0007669"/>
    <property type="project" value="TreeGrafter"/>
</dbReference>
<keyword evidence="8 17" id="KW-0808">Transferase</keyword>
<dbReference type="CDD" id="cd00610">
    <property type="entry name" value="OAT_like"/>
    <property type="match status" value="1"/>
</dbReference>
<evidence type="ECO:0000313" key="18">
    <source>
        <dbReference type="Proteomes" id="UP000012063"/>
    </source>
</evidence>
<keyword evidence="9 16" id="KW-0663">Pyridoxal phosphate</keyword>
<evidence type="ECO:0000256" key="16">
    <source>
        <dbReference type="RuleBase" id="RU003560"/>
    </source>
</evidence>
<evidence type="ECO:0000256" key="12">
    <source>
        <dbReference type="ARBA" id="ARBA00030857"/>
    </source>
</evidence>
<dbReference type="OrthoDB" id="9801052at2"/>
<proteinExistence type="inferred from homology"/>
<dbReference type="EMBL" id="CAUI01000023">
    <property type="protein sequence ID" value="CCU81134.1"/>
    <property type="molecule type" value="Genomic_DNA"/>
</dbReference>
<comment type="caution">
    <text evidence="17">The sequence shown here is derived from an EMBL/GenBank/DDBJ whole genome shotgun (WGS) entry which is preliminary data.</text>
</comment>
<evidence type="ECO:0000256" key="14">
    <source>
        <dbReference type="ARBA" id="ARBA00048021"/>
    </source>
</evidence>
<evidence type="ECO:0000256" key="5">
    <source>
        <dbReference type="ARBA" id="ARBA00012876"/>
    </source>
</evidence>
<dbReference type="SUPFAM" id="SSF53383">
    <property type="entry name" value="PLP-dependent transferases"/>
    <property type="match status" value="1"/>
</dbReference>
<name>M5E3E8_9FIRM</name>
<dbReference type="InterPro" id="IPR050103">
    <property type="entry name" value="Class-III_PLP-dep_AT"/>
</dbReference>
<comment type="catalytic activity">
    <reaction evidence="1">
        <text>(S)-3-amino-2-methylpropanoate + 2-oxoglutarate = 2-methyl-3-oxopropanoate + L-glutamate</text>
        <dbReference type="Rhea" id="RHEA:13993"/>
        <dbReference type="ChEBI" id="CHEBI:16810"/>
        <dbReference type="ChEBI" id="CHEBI:29985"/>
        <dbReference type="ChEBI" id="CHEBI:57700"/>
        <dbReference type="ChEBI" id="CHEBI:58655"/>
        <dbReference type="EC" id="2.6.1.22"/>
    </reaction>
</comment>
<evidence type="ECO:0000256" key="13">
    <source>
        <dbReference type="ARBA" id="ARBA00031787"/>
    </source>
</evidence>
<evidence type="ECO:0000313" key="17">
    <source>
        <dbReference type="EMBL" id="CCU81134.1"/>
    </source>
</evidence>
<evidence type="ECO:0000256" key="10">
    <source>
        <dbReference type="ARBA" id="ARBA00029760"/>
    </source>
</evidence>
<dbReference type="FunCoup" id="M5E3E8">
    <property type="interactions" value="114"/>
</dbReference>
<protein>
    <recommendedName>
        <fullName evidence="12">(S)-3-amino-2-methylpropionate transaminase</fullName>
        <ecNumber evidence="6">2.6.1.19</ecNumber>
        <ecNumber evidence="5">2.6.1.22</ecNumber>
    </recommendedName>
    <alternativeName>
        <fullName evidence="13">GABA aminotransferase</fullName>
    </alternativeName>
    <alternativeName>
        <fullName evidence="11">Gamma-amino-N-butyrate transaminase</fullName>
    </alternativeName>
    <alternativeName>
        <fullName evidence="15">Glutamate:succinic semialdehyde transaminase</fullName>
    </alternativeName>
    <alternativeName>
        <fullName evidence="10">L-AIBAT</fullName>
    </alternativeName>
</protein>
<organism evidence="17 18">
    <name type="scientific">Halanaerobium saccharolyticum subsp. saccharolyticum DSM 6643</name>
    <dbReference type="NCBI Taxonomy" id="1293054"/>
    <lineage>
        <taxon>Bacteria</taxon>
        <taxon>Bacillati</taxon>
        <taxon>Bacillota</taxon>
        <taxon>Clostridia</taxon>
        <taxon>Halanaerobiales</taxon>
        <taxon>Halanaerobiaceae</taxon>
        <taxon>Halanaerobium</taxon>
    </lineage>
</organism>
<evidence type="ECO:0000256" key="2">
    <source>
        <dbReference type="ARBA" id="ARBA00001933"/>
    </source>
</evidence>
<dbReference type="RefSeq" id="WP_005490445.1">
    <property type="nucleotide sequence ID" value="NZ_CAUI01000023.1"/>
</dbReference>
<evidence type="ECO:0000256" key="11">
    <source>
        <dbReference type="ARBA" id="ARBA00030204"/>
    </source>
</evidence>
<dbReference type="InterPro" id="IPR004632">
    <property type="entry name" value="4NH2But_aminotransferase_bac"/>
</dbReference>
<dbReference type="GO" id="GO:0009448">
    <property type="term" value="P:gamma-aminobutyric acid metabolic process"/>
    <property type="evidence" value="ECO:0007669"/>
    <property type="project" value="InterPro"/>
</dbReference>
<dbReference type="GO" id="GO:0030170">
    <property type="term" value="F:pyridoxal phosphate binding"/>
    <property type="evidence" value="ECO:0007669"/>
    <property type="project" value="InterPro"/>
</dbReference>
<dbReference type="eggNOG" id="COG0160">
    <property type="taxonomic scope" value="Bacteria"/>
</dbReference>
<evidence type="ECO:0000256" key="15">
    <source>
        <dbReference type="ARBA" id="ARBA00050054"/>
    </source>
</evidence>
<dbReference type="Gene3D" id="3.90.1150.10">
    <property type="entry name" value="Aspartate Aminotransferase, domain 1"/>
    <property type="match status" value="1"/>
</dbReference>
<evidence type="ECO:0000256" key="6">
    <source>
        <dbReference type="ARBA" id="ARBA00012912"/>
    </source>
</evidence>
<dbReference type="PROSITE" id="PS00600">
    <property type="entry name" value="AA_TRANSFER_CLASS_3"/>
    <property type="match status" value="1"/>
</dbReference>
<dbReference type="InterPro" id="IPR015424">
    <property type="entry name" value="PyrdxlP-dep_Trfase"/>
</dbReference>
<dbReference type="Pfam" id="PF00202">
    <property type="entry name" value="Aminotran_3"/>
    <property type="match status" value="1"/>
</dbReference>
<dbReference type="AlphaFoldDB" id="M5E3E8"/>
<dbReference type="EC" id="2.6.1.19" evidence="6"/>
<dbReference type="STRING" id="1293054.HSACCH_02601"/>
<evidence type="ECO:0000256" key="3">
    <source>
        <dbReference type="ARBA" id="ARBA00005176"/>
    </source>
</evidence>
<dbReference type="FunFam" id="3.40.640.10:FF:000013">
    <property type="entry name" value="4-aminobutyrate aminotransferase"/>
    <property type="match status" value="1"/>
</dbReference>
<dbReference type="NCBIfam" id="TIGR00700">
    <property type="entry name" value="GABAtrnsam"/>
    <property type="match status" value="1"/>
</dbReference>
<dbReference type="InterPro" id="IPR005814">
    <property type="entry name" value="Aminotrans_3"/>
</dbReference>
<sequence length="445" mass="48535">MKEKSIELKTEIPGPIGQKSMQKRKEYIPQGVYNLAPLVASKAEGAILEDLDGNKYLDFVGGIGVLNVGHNAPKVVEAIKKQAEELIHSCFHVAAYKPYIELAERLSKLSPGPTPKKTMFANSGAEAVENAIKIAKKYTGKSAIIAFDYAFHGRTLMTMSLTSKVKPYKFGFGPFAPEVYKAPYAYCYRCPFGLEYSDCNLKCVQNFAEIFKRDIPAEEVAAVILEPVQGEGGFISPPKEFIQGVKKVCEENDILLIADEVQTGFARTGTFFAVEDYEIEPDIITTAKSIAGGMPLSAVIGKKEIMDAPQPGEIGGTYGGNPVSCAAALAVLDIIEKDKLVERSNKLGKKMKVRLDEMKEKYSIIGDLRGKGFMLAVELVKDTETKEPAVEVKSEIIDECFKNGLILVGAGLHSNVIRFLAPISITEAQLEEGLDILEAAFAKFA</sequence>
<dbReference type="Proteomes" id="UP000012063">
    <property type="component" value="Unassembled WGS sequence"/>
</dbReference>
<dbReference type="GO" id="GO:0047298">
    <property type="term" value="F:(S)-3-amino-2-methylpropionate transaminase activity"/>
    <property type="evidence" value="ECO:0007669"/>
    <property type="project" value="UniProtKB-EC"/>
</dbReference>
<dbReference type="PANTHER" id="PTHR11986:SF58">
    <property type="entry name" value="LEUCINE_METHIONINE RACEMASE"/>
    <property type="match status" value="1"/>
</dbReference>
<comment type="catalytic activity">
    <reaction evidence="14">
        <text>4-aminobutanoate + 2-oxoglutarate = succinate semialdehyde + L-glutamate</text>
        <dbReference type="Rhea" id="RHEA:23352"/>
        <dbReference type="ChEBI" id="CHEBI:16810"/>
        <dbReference type="ChEBI" id="CHEBI:29985"/>
        <dbReference type="ChEBI" id="CHEBI:57706"/>
        <dbReference type="ChEBI" id="CHEBI:59888"/>
        <dbReference type="EC" id="2.6.1.19"/>
    </reaction>
</comment>
<gene>
    <name evidence="17" type="ORF">HSACCH_02601</name>
</gene>
<evidence type="ECO:0000256" key="4">
    <source>
        <dbReference type="ARBA" id="ARBA00008954"/>
    </source>
</evidence>
<dbReference type="GO" id="GO:0034386">
    <property type="term" value="F:4-aminobutyrate:2-oxoglutarate transaminase activity"/>
    <property type="evidence" value="ECO:0007669"/>
    <property type="project" value="UniProtKB-EC"/>
</dbReference>
<dbReference type="EC" id="2.6.1.22" evidence="5"/>
<dbReference type="InterPro" id="IPR015422">
    <property type="entry name" value="PyrdxlP-dep_Trfase_small"/>
</dbReference>
<comment type="cofactor">
    <cofactor evidence="2">
        <name>pyridoxal 5'-phosphate</name>
        <dbReference type="ChEBI" id="CHEBI:597326"/>
    </cofactor>
</comment>
<comment type="similarity">
    <text evidence="4 16">Belongs to the class-III pyridoxal-phosphate-dependent aminotransferase family.</text>
</comment>
<dbReference type="InterPro" id="IPR049704">
    <property type="entry name" value="Aminotrans_3_PPA_site"/>
</dbReference>
<keyword evidence="18" id="KW-1185">Reference proteome</keyword>
<evidence type="ECO:0000256" key="1">
    <source>
        <dbReference type="ARBA" id="ARBA00001750"/>
    </source>
</evidence>
<evidence type="ECO:0000256" key="7">
    <source>
        <dbReference type="ARBA" id="ARBA00022576"/>
    </source>
</evidence>
<dbReference type="Gene3D" id="3.40.640.10">
    <property type="entry name" value="Type I PLP-dependent aspartate aminotransferase-like (Major domain)"/>
    <property type="match status" value="1"/>
</dbReference>
<comment type="pathway">
    <text evidence="3">Amino-acid degradation; 4-aminobutanoate degradation.</text>
</comment>
<dbReference type="PIRSF" id="PIRSF000521">
    <property type="entry name" value="Transaminase_4ab_Lys_Orn"/>
    <property type="match status" value="1"/>
</dbReference>
<dbReference type="InterPro" id="IPR015421">
    <property type="entry name" value="PyrdxlP-dep_Trfase_major"/>
</dbReference>
<reference evidence="18" key="1">
    <citation type="journal article" date="2013" name="Genome Announc.">
        <title>Genome Sequence of Halanaerobium saccharolyticum subsp. saccharolyticum Strain DSM 6643T, a Halophilic Hydrogen-Producing Bacterium.</title>
        <authorList>
            <person name="Kivisto A."/>
            <person name="Larjo A."/>
            <person name="Ciranna A."/>
            <person name="Santala V."/>
            <person name="Roos C."/>
            <person name="Karp M."/>
        </authorList>
    </citation>
    <scope>NUCLEOTIDE SEQUENCE [LARGE SCALE GENOMIC DNA]</scope>
    <source>
        <strain evidence="18">DSM 6643</strain>
    </source>
</reference>